<protein>
    <submittedName>
        <fullName evidence="1">Uncharacterized protein</fullName>
    </submittedName>
</protein>
<dbReference type="Proteomes" id="UP001497480">
    <property type="component" value="Unassembled WGS sequence"/>
</dbReference>
<keyword evidence="2" id="KW-1185">Reference proteome</keyword>
<comment type="caution">
    <text evidence="1">The sequence shown here is derived from an EMBL/GenBank/DDBJ whole genome shotgun (WGS) entry which is preliminary data.</text>
</comment>
<evidence type="ECO:0000313" key="2">
    <source>
        <dbReference type="Proteomes" id="UP001497480"/>
    </source>
</evidence>
<name>A0AAV1XLP1_LUPLU</name>
<evidence type="ECO:0000313" key="1">
    <source>
        <dbReference type="EMBL" id="CAL0322564.1"/>
    </source>
</evidence>
<reference evidence="1 2" key="1">
    <citation type="submission" date="2024-03" db="EMBL/GenBank/DDBJ databases">
        <authorList>
            <person name="Martinez-Hernandez J."/>
        </authorList>
    </citation>
    <scope>NUCLEOTIDE SEQUENCE [LARGE SCALE GENOMIC DNA]</scope>
</reference>
<organism evidence="1 2">
    <name type="scientific">Lupinus luteus</name>
    <name type="common">European yellow lupine</name>
    <dbReference type="NCBI Taxonomy" id="3873"/>
    <lineage>
        <taxon>Eukaryota</taxon>
        <taxon>Viridiplantae</taxon>
        <taxon>Streptophyta</taxon>
        <taxon>Embryophyta</taxon>
        <taxon>Tracheophyta</taxon>
        <taxon>Spermatophyta</taxon>
        <taxon>Magnoliopsida</taxon>
        <taxon>eudicotyledons</taxon>
        <taxon>Gunneridae</taxon>
        <taxon>Pentapetalae</taxon>
        <taxon>rosids</taxon>
        <taxon>fabids</taxon>
        <taxon>Fabales</taxon>
        <taxon>Fabaceae</taxon>
        <taxon>Papilionoideae</taxon>
        <taxon>50 kb inversion clade</taxon>
        <taxon>genistoids sensu lato</taxon>
        <taxon>core genistoids</taxon>
        <taxon>Genisteae</taxon>
        <taxon>Lupinus</taxon>
    </lineage>
</organism>
<dbReference type="EMBL" id="CAXHTB010000016">
    <property type="protein sequence ID" value="CAL0322564.1"/>
    <property type="molecule type" value="Genomic_DNA"/>
</dbReference>
<gene>
    <name evidence="1" type="ORF">LLUT_LOCUS23624</name>
</gene>
<dbReference type="AlphaFoldDB" id="A0AAV1XLP1"/>
<sequence>MAKAGAKRVYVVEASDIAMQARRVYLMLKKKGKSFHFINPKDKNGDYFKKKRVVQGWEKDNTMNPPLFPTIVVHSLNEEVHVNFA</sequence>
<accession>A0AAV1XLP1</accession>
<proteinExistence type="predicted"/>